<dbReference type="InterPro" id="IPR038999">
    <property type="entry name" value="CAPSP"/>
</dbReference>
<evidence type="ECO:0000313" key="6">
    <source>
        <dbReference type="EMBL" id="ADJ19495.1"/>
    </source>
</evidence>
<protein>
    <recommendedName>
        <fullName evidence="5">Capsid vertex protein</fullName>
    </recommendedName>
    <alternativeName>
        <fullName evidence="5">gp24</fullName>
    </alternativeName>
    <component>
        <recommendedName>
            <fullName evidence="5">Mature capsid vertex protein</fullName>
        </recommendedName>
        <alternativeName>
            <fullName evidence="5">gp24*</fullName>
        </alternativeName>
    </component>
</protein>
<proteinExistence type="inferred from homology"/>
<keyword evidence="7" id="KW-1185">Reference proteome</keyword>
<dbReference type="HAMAP" id="MF_04113">
    <property type="entry name" value="CAPSID_P_T4"/>
    <property type="match status" value="1"/>
</dbReference>
<organism evidence="6 7">
    <name type="scientific">Acinetobacter phage 133</name>
    <dbReference type="NCBI Taxonomy" id="2919552"/>
    <lineage>
        <taxon>Viruses</taxon>
        <taxon>Duplodnaviria</taxon>
        <taxon>Heunggongvirae</taxon>
        <taxon>Uroviricota</taxon>
        <taxon>Caudoviricetes</taxon>
        <taxon>Pantevenvirales</taxon>
        <taxon>Straboviridae</taxon>
        <taxon>Tevenvirinae</taxon>
        <taxon>Centumtrigintavirus</taxon>
        <taxon>Centumtrigintavirus cv133</taxon>
        <taxon>Acinetobacter virus 133</taxon>
    </lineage>
</organism>
<comment type="similarity">
    <text evidence="5">Belongs to the Tevenvirinae capsid vertex protein family.</text>
</comment>
<dbReference type="Pfam" id="PF07068">
    <property type="entry name" value="Gp23"/>
    <property type="match status" value="1"/>
</dbReference>
<comment type="subunit">
    <text evidence="5">Homopentamer. Interacts with the portal protein. Interacts with the major capsid protein that forms hexamers.</text>
</comment>
<dbReference type="GO" id="GO:0019028">
    <property type="term" value="C:viral capsid"/>
    <property type="evidence" value="ECO:0007669"/>
    <property type="project" value="UniProtKB-UniRule"/>
</dbReference>
<comment type="subcellular location">
    <subcellularLocation>
        <location evidence="1">Virion</location>
    </subcellularLocation>
</comment>
<keyword evidence="3 5" id="KW-0946">Virion</keyword>
<dbReference type="Proteomes" id="UP000000330">
    <property type="component" value="Segment"/>
</dbReference>
<evidence type="ECO:0000256" key="5">
    <source>
        <dbReference type="HAMAP-Rule" id="MF_04113"/>
    </source>
</evidence>
<evidence type="ECO:0000256" key="4">
    <source>
        <dbReference type="ARBA" id="ARBA00022921"/>
    </source>
</evidence>
<gene>
    <name evidence="6" type="primary">24</name>
    <name evidence="6" type="ORF">Acj133p180</name>
</gene>
<feature type="chain" id="PRO_5023311600" description="Capsid vertex protein" evidence="5">
    <location>
        <begin position="1"/>
        <end position="422"/>
    </location>
</feature>
<dbReference type="KEGG" id="vg:10323167"/>
<evidence type="ECO:0000256" key="1">
    <source>
        <dbReference type="ARBA" id="ARBA00004328"/>
    </source>
</evidence>
<comment type="subcellular location">
    <molecule>Mature capsid vertex protein</molecule>
    <subcellularLocation>
        <location evidence="5">Virion</location>
    </subcellularLocation>
    <text evidence="5">Part of the icosahedric capsid shell of the mature virion.</text>
</comment>
<sequence>MSIHNLIRESMGSVDVEKGRPSLLALTRATTKLIYTDLVAIQPTDSNVAALFGVKYLNPNDELSFITGATYSGAIGTEARKTLPDMTVGMTLAKGDYFKYQDVVLKALVDNPFAGTTETDLFDILSEAIAGSAVRMVPDAAETSHFEVDKPDIAEAGFTIDKWTAPAKTRKLQTQITVELAQDLNSNGFEPSDMLEDILATQMAEEINKDVMQSMITVSKRFKVKGISDKGVLDLSVVGSSVEQARDLFRYICEMNADIQRNTSYSATFVQASSRVAALLTSSGWMQKKDDQPESAYGVLNNGLVLYCDNNSPVEYVIVGVKDEFGDAETIGSLFYAPYVDGLSEEADIVDHIGAYKVLRDPASLQPKIMLQVRYALCVNPYTMGLDDPTARNIDASNMDNFAGQSQMSVLLGVKLPKLVTV</sequence>
<dbReference type="GeneID" id="10323167"/>
<keyword evidence="4 5" id="KW-0426">Late protein</keyword>
<dbReference type="RefSeq" id="YP_004300761.1">
    <property type="nucleotide sequence ID" value="NC_015250.1"/>
</dbReference>
<evidence type="ECO:0000256" key="3">
    <source>
        <dbReference type="ARBA" id="ARBA00022844"/>
    </source>
</evidence>
<comment type="function">
    <text evidence="5">Capsid protein that self-associates to form pentons, building the capsid in association with hexamers of the major capsid protein and one dodecamer of the portal protein.</text>
</comment>
<accession>D9I6B4</accession>
<dbReference type="EMBL" id="HM114315">
    <property type="protein sequence ID" value="ADJ19495.1"/>
    <property type="molecule type" value="Genomic_DNA"/>
</dbReference>
<dbReference type="Gene3D" id="2.10.10.40">
    <property type="match status" value="1"/>
</dbReference>
<dbReference type="InterPro" id="IPR010762">
    <property type="entry name" value="Gp23/Gp24_T4-like"/>
</dbReference>
<comment type="subcellular location">
    <molecule>Capsid vertex protein</molecule>
    <subcellularLocation>
        <location evidence="5">Virion</location>
    </subcellularLocation>
    <text evidence="5">Part of the icosahedric capsid shell of the immature virion.</text>
</comment>
<keyword evidence="2 5" id="KW-0167">Capsid protein</keyword>
<feature type="site" description="Cleavage" evidence="5">
    <location>
        <begin position="9"/>
        <end position="10"/>
    </location>
</feature>
<name>D9I6B4_9CAUD</name>
<reference evidence="6 7" key="1">
    <citation type="journal article" date="2010" name="Virol. J.">
        <title>Genomes of the T4-related bacteriophages as windows on microbial genome evolution.</title>
        <authorList>
            <person name="Petrov V.M."/>
            <person name="Ratnayaka S."/>
            <person name="Nolan J.M."/>
            <person name="Miller E.S."/>
            <person name="Karam J.D."/>
        </authorList>
    </citation>
    <scope>NUCLEOTIDE SEQUENCE [LARGE SCALE GENOMIC DNA]</scope>
    <source>
        <strain evidence="6">Acj133</strain>
    </source>
</reference>
<feature type="chain" id="PRO_5023311599" description="Mature capsid vertex protein" evidence="5">
    <location>
        <begin position="10"/>
        <end position="422"/>
    </location>
</feature>
<evidence type="ECO:0000256" key="2">
    <source>
        <dbReference type="ARBA" id="ARBA00022561"/>
    </source>
</evidence>
<evidence type="ECO:0000313" key="7">
    <source>
        <dbReference type="Proteomes" id="UP000000330"/>
    </source>
</evidence>
<dbReference type="Gene3D" id="3.30.2320.40">
    <property type="match status" value="1"/>
</dbReference>
<comment type="PTM">
    <text evidence="5">Proteolytic cleavage at the N-terminus by the prohead core protein protease gives rise to the mature capsid vertex protein.</text>
</comment>